<dbReference type="EMBL" id="FQZL01000006">
    <property type="protein sequence ID" value="SHI76006.1"/>
    <property type="molecule type" value="Genomic_DNA"/>
</dbReference>
<dbReference type="Pfam" id="PF01784">
    <property type="entry name" value="DUF34_NIF3"/>
    <property type="match status" value="1"/>
</dbReference>
<dbReference type="Gene3D" id="3.40.1390.30">
    <property type="entry name" value="NIF3 (NGG1p interacting factor 3)-like"/>
    <property type="match status" value="2"/>
</dbReference>
<dbReference type="InterPro" id="IPR036069">
    <property type="entry name" value="DUF34/NIF3_sf"/>
</dbReference>
<keyword evidence="6" id="KW-1185">Reference proteome</keyword>
<evidence type="ECO:0000256" key="1">
    <source>
        <dbReference type="ARBA" id="ARBA00006964"/>
    </source>
</evidence>
<dbReference type="GO" id="GO:0046872">
    <property type="term" value="F:metal ion binding"/>
    <property type="evidence" value="ECO:0007669"/>
    <property type="project" value="UniProtKB-KW"/>
</dbReference>
<dbReference type="PANTHER" id="PTHR13799:SF14">
    <property type="entry name" value="GTP CYCLOHYDROLASE 1 TYPE 2 HOMOLOG"/>
    <property type="match status" value="1"/>
</dbReference>
<feature type="binding site" evidence="4">
    <location>
        <position position="225"/>
    </location>
    <ligand>
        <name>a divalent metal cation</name>
        <dbReference type="ChEBI" id="CHEBI:60240"/>
        <label>1</label>
    </ligand>
</feature>
<reference evidence="5 6" key="1">
    <citation type="submission" date="2016-11" db="EMBL/GenBank/DDBJ databases">
        <authorList>
            <person name="Jaros S."/>
            <person name="Januszkiewicz K."/>
            <person name="Wedrychowicz H."/>
        </authorList>
    </citation>
    <scope>NUCLEOTIDE SEQUENCE [LARGE SCALE GENOMIC DNA]</scope>
    <source>
        <strain evidence="5 6">DSM 17477</strain>
    </source>
</reference>
<evidence type="ECO:0000313" key="6">
    <source>
        <dbReference type="Proteomes" id="UP000184052"/>
    </source>
</evidence>
<dbReference type="SUPFAM" id="SSF102705">
    <property type="entry name" value="NIF3 (NGG1p interacting factor 3)-like"/>
    <property type="match status" value="1"/>
</dbReference>
<feature type="binding site" evidence="4">
    <location>
        <position position="65"/>
    </location>
    <ligand>
        <name>a divalent metal cation</name>
        <dbReference type="ChEBI" id="CHEBI:60240"/>
        <label>1</label>
    </ligand>
</feature>
<proteinExistence type="inferred from homology"/>
<dbReference type="AlphaFoldDB" id="A0A1M6DRX2"/>
<dbReference type="PANTHER" id="PTHR13799">
    <property type="entry name" value="NGG1 INTERACTING FACTOR 3"/>
    <property type="match status" value="1"/>
</dbReference>
<evidence type="ECO:0000256" key="2">
    <source>
        <dbReference type="ARBA" id="ARBA00022112"/>
    </source>
</evidence>
<dbReference type="RefSeq" id="WP_073048109.1">
    <property type="nucleotide sequence ID" value="NZ_FQZL01000006.1"/>
</dbReference>
<feature type="binding site" evidence="4">
    <location>
        <position position="64"/>
    </location>
    <ligand>
        <name>a divalent metal cation</name>
        <dbReference type="ChEBI" id="CHEBI:60240"/>
        <label>2</label>
    </ligand>
</feature>
<dbReference type="InterPro" id="IPR002678">
    <property type="entry name" value="DUF34/NIF3"/>
</dbReference>
<dbReference type="NCBIfam" id="TIGR00486">
    <property type="entry name" value="YbgI_SA1388"/>
    <property type="match status" value="1"/>
</dbReference>
<dbReference type="OrthoDB" id="9792792at2"/>
<protein>
    <recommendedName>
        <fullName evidence="2">GTP cyclohydrolase 1 type 2 homolog</fullName>
    </recommendedName>
</protein>
<name>A0A1M6DRX2_9FIRM</name>
<evidence type="ECO:0000256" key="4">
    <source>
        <dbReference type="PIRSR" id="PIRSR602678-1"/>
    </source>
</evidence>
<gene>
    <name evidence="5" type="ORF">SAMN02745751_01022</name>
</gene>
<comment type="similarity">
    <text evidence="1">Belongs to the GTP cyclohydrolase I type 2/NIF3 family.</text>
</comment>
<dbReference type="STRING" id="1121476.SAMN02745751_01022"/>
<feature type="binding site" evidence="4">
    <location>
        <position position="229"/>
    </location>
    <ligand>
        <name>a divalent metal cation</name>
        <dbReference type="ChEBI" id="CHEBI:60240"/>
        <label>1</label>
    </ligand>
</feature>
<organism evidence="5 6">
    <name type="scientific">Dethiosulfatibacter aminovorans DSM 17477</name>
    <dbReference type="NCBI Taxonomy" id="1121476"/>
    <lineage>
        <taxon>Bacteria</taxon>
        <taxon>Bacillati</taxon>
        <taxon>Bacillota</taxon>
        <taxon>Tissierellia</taxon>
        <taxon>Dethiosulfatibacter</taxon>
    </lineage>
</organism>
<accession>A0A1M6DRX2</accession>
<evidence type="ECO:0000313" key="5">
    <source>
        <dbReference type="EMBL" id="SHI76006.1"/>
    </source>
</evidence>
<keyword evidence="3 4" id="KW-0479">Metal-binding</keyword>
<evidence type="ECO:0000256" key="3">
    <source>
        <dbReference type="ARBA" id="ARBA00022723"/>
    </source>
</evidence>
<dbReference type="GO" id="GO:0005737">
    <property type="term" value="C:cytoplasm"/>
    <property type="evidence" value="ECO:0007669"/>
    <property type="project" value="TreeGrafter"/>
</dbReference>
<feature type="binding site" evidence="4">
    <location>
        <position position="103"/>
    </location>
    <ligand>
        <name>a divalent metal cation</name>
        <dbReference type="ChEBI" id="CHEBI:60240"/>
        <label>1</label>
    </ligand>
</feature>
<dbReference type="Proteomes" id="UP000184052">
    <property type="component" value="Unassembled WGS sequence"/>
</dbReference>
<dbReference type="FunFam" id="3.40.1390.30:FF:000001">
    <property type="entry name" value="GTP cyclohydrolase 1 type 2"/>
    <property type="match status" value="1"/>
</dbReference>
<sequence length="262" mass="29495">MVLNNLINYLNERFPLSLAESWDNSGSQLVDESREVKKIVLTIDVTDKAVEYAIENNADMILSHHPFIFSPLKNLELNTYRGGIIKKLIVNDISCYSMHTNYDSGKDGMNTIVAGMLELSNCRNLVETDAEMEAGFGMVGELENAEEIDDFVESVKSTFKLDYVIEYVFNKENKIKKVAFCGGAGSEFIAEASSLNADIYLTGDIKHHDAQLAYELGLNLLDVSHYGLEKVFVDHMEKVISHKFPDIELLKYNSNDFSGRIK</sequence>